<feature type="domain" description="Hedgehog/Intein (Hint)" evidence="2">
    <location>
        <begin position="193"/>
        <end position="339"/>
    </location>
</feature>
<dbReference type="Pfam" id="PF13403">
    <property type="entry name" value="Hint_2"/>
    <property type="match status" value="1"/>
</dbReference>
<gene>
    <name evidence="3" type="ORF">LOKVESSMR4R_00179</name>
</gene>
<name>A0A1Y0E814_9RHOB</name>
<evidence type="ECO:0000256" key="1">
    <source>
        <dbReference type="SAM" id="MobiDB-lite"/>
    </source>
</evidence>
<accession>A0A1Y0E814</accession>
<feature type="region of interest" description="Disordered" evidence="1">
    <location>
        <begin position="71"/>
        <end position="93"/>
    </location>
</feature>
<proteinExistence type="predicted"/>
<dbReference type="AlphaFoldDB" id="A0A1Y0E814"/>
<evidence type="ECO:0000313" key="4">
    <source>
        <dbReference type="Proteomes" id="UP000195273"/>
    </source>
</evidence>
<protein>
    <submittedName>
        <fullName evidence="3">Hint domain protein</fullName>
    </submittedName>
</protein>
<dbReference type="KEGG" id="lvs:LOKVESSMR4R_00179"/>
<dbReference type="InterPro" id="IPR036844">
    <property type="entry name" value="Hint_dom_sf"/>
</dbReference>
<dbReference type="Proteomes" id="UP000195273">
    <property type="component" value="Chromosome"/>
</dbReference>
<dbReference type="EMBL" id="CP021431">
    <property type="protein sequence ID" value="ART99521.1"/>
    <property type="molecule type" value="Genomic_DNA"/>
</dbReference>
<dbReference type="SUPFAM" id="SSF51294">
    <property type="entry name" value="Hedgehog/intein (Hint) domain"/>
    <property type="match status" value="1"/>
</dbReference>
<keyword evidence="4" id="KW-1185">Reference proteome</keyword>
<dbReference type="InterPro" id="IPR028992">
    <property type="entry name" value="Hedgehog/Intein_dom"/>
</dbReference>
<organism evidence="3 4">
    <name type="scientific">Yoonia vestfoldensis</name>
    <dbReference type="NCBI Taxonomy" id="245188"/>
    <lineage>
        <taxon>Bacteria</taxon>
        <taxon>Pseudomonadati</taxon>
        <taxon>Pseudomonadota</taxon>
        <taxon>Alphaproteobacteria</taxon>
        <taxon>Rhodobacterales</taxon>
        <taxon>Paracoccaceae</taxon>
        <taxon>Yoonia</taxon>
    </lineage>
</organism>
<evidence type="ECO:0000313" key="3">
    <source>
        <dbReference type="EMBL" id="ART99521.1"/>
    </source>
</evidence>
<reference evidence="3 4" key="1">
    <citation type="submission" date="2017-05" db="EMBL/GenBank/DDBJ databases">
        <title>Genome Sequence of Loktanella vestfoldensis Strain SMR4r Isolated from a Culture of the Diatom Skeletonema marinoi.</title>
        <authorList>
            <person name="Topel M."/>
            <person name="Pinder M.I.M."/>
            <person name="Johansson O.N."/>
            <person name="Kourtchenko O."/>
            <person name="Godhe A."/>
            <person name="Clarke A.K."/>
        </authorList>
    </citation>
    <scope>NUCLEOTIDE SEQUENCE [LARGE SCALE GENOMIC DNA]</scope>
    <source>
        <strain evidence="3 4">SMR4r</strain>
    </source>
</reference>
<sequence>MGPHERCGLPVLLREGKVLVDRTIFILPTAHVAVSSGQLSGVTQGTGAHLLGQTITLKNNKWEAVNLTDSTVDSGRGSSASRTGLEFSDNDGRQRLNGEQTIDGATYADRLVIENEFALIVRDPDGNLYRLLVVNIREPQPSSATFATVEGLAFVSSSTGGSAGGFPPINVPLTVFQNIETPSDTYASLAAPPCFVAGTQVLTPDGYRLIDDLAVDDLVMTLDHGAQPIRWVGVARLPMAVLVNEPKFRPVTIKQDAFAAGCPHCDLRVSPQHRILVTGWQAELLFGEGDVLVPAIKLVNDGTIRSAGPDGDVTYIHLMFDCHEVIWADGLASESFLPGLVGATDAPDTRAEQDALFPQMATEQVPHLTARPCISDKRTRLLRDSLTH</sequence>
<evidence type="ECO:0000259" key="2">
    <source>
        <dbReference type="Pfam" id="PF13403"/>
    </source>
</evidence>
<dbReference type="Gene3D" id="2.170.16.10">
    <property type="entry name" value="Hedgehog/Intein (Hint) domain"/>
    <property type="match status" value="1"/>
</dbReference>
<feature type="compositionally biased region" description="Polar residues" evidence="1">
    <location>
        <begin position="71"/>
        <end position="82"/>
    </location>
</feature>